<sequence length="292" mass="32029">MYKLLELPGDLDTRPLRQALWAHHVGHRFTRQDDLQVLWLADPEQRDAAARLIELWRRGELEASAATSAPRRRPSVTGQAFGQAPLAAGLIAICVAIFLAMTFAGDAIVRALTIVPLDVVGQRLVPGDLVSDTLASGQIWRLFTPALLHFGWMHLIFNMLWVWYFGRQVESVQGWRRLGIIVVVAAVFSNLAQYVTGTVLFGGMSGVDYALLGYVWLMSRRRPGSGFFVPQMLMVFMLAWMVFTMTGLGDAFGFGNVANEAHLGGLLIGLIMGWFASRNASGGGHDASGGQK</sequence>
<dbReference type="Pfam" id="PF01694">
    <property type="entry name" value="Rhomboid"/>
    <property type="match status" value="1"/>
</dbReference>
<reference evidence="10 11" key="1">
    <citation type="submission" date="2016-12" db="EMBL/GenBank/DDBJ databases">
        <title>Draft genome sequences of strains Salinicola socius SMB35, Salinicola sp. MH3R3-1 and Chromohalobacter sp. SMB17 from the Verkhnekamsk potash mining region of Russia.</title>
        <authorList>
            <person name="Mavrodi D.V."/>
            <person name="Olsson B.E."/>
            <person name="Korsakova E.S."/>
            <person name="Pyankova A."/>
            <person name="Mavrodi O.V."/>
            <person name="Plotnikova E.G."/>
        </authorList>
    </citation>
    <scope>NUCLEOTIDE SEQUENCE [LARGE SCALE GENOMIC DNA]</scope>
    <source>
        <strain evidence="10 11">SMB35</strain>
    </source>
</reference>
<evidence type="ECO:0000313" key="10">
    <source>
        <dbReference type="EMBL" id="OLO05330.1"/>
    </source>
</evidence>
<accession>A0A1Q8SV87</accession>
<dbReference type="InterPro" id="IPR038244">
    <property type="entry name" value="NRho_sf"/>
</dbReference>
<keyword evidence="10" id="KW-0645">Protease</keyword>
<evidence type="ECO:0000256" key="6">
    <source>
        <dbReference type="ARBA" id="ARBA00023136"/>
    </source>
</evidence>
<evidence type="ECO:0000259" key="9">
    <source>
        <dbReference type="Pfam" id="PF16733"/>
    </source>
</evidence>
<keyword evidence="3 7" id="KW-0812">Transmembrane</keyword>
<dbReference type="InterPro" id="IPR050925">
    <property type="entry name" value="Rhomboid_protease_S54"/>
</dbReference>
<evidence type="ECO:0000256" key="2">
    <source>
        <dbReference type="ARBA" id="ARBA00009045"/>
    </source>
</evidence>
<evidence type="ECO:0000256" key="1">
    <source>
        <dbReference type="ARBA" id="ARBA00004141"/>
    </source>
</evidence>
<dbReference type="PANTHER" id="PTHR43731">
    <property type="entry name" value="RHOMBOID PROTEASE"/>
    <property type="match status" value="1"/>
</dbReference>
<dbReference type="Pfam" id="PF16733">
    <property type="entry name" value="NRho"/>
    <property type="match status" value="1"/>
</dbReference>
<keyword evidence="6 7" id="KW-0472">Membrane</keyword>
<evidence type="ECO:0000259" key="8">
    <source>
        <dbReference type="Pfam" id="PF01694"/>
    </source>
</evidence>
<dbReference type="PANTHER" id="PTHR43731:SF14">
    <property type="entry name" value="PRESENILIN-ASSOCIATED RHOMBOID-LIKE PROTEIN, MITOCHONDRIAL"/>
    <property type="match status" value="1"/>
</dbReference>
<feature type="transmembrane region" description="Helical" evidence="7">
    <location>
        <begin position="229"/>
        <end position="249"/>
    </location>
</feature>
<feature type="domain" description="Rhomboid protease N-terminal" evidence="9">
    <location>
        <begin position="3"/>
        <end position="65"/>
    </location>
</feature>
<feature type="transmembrane region" description="Helical" evidence="7">
    <location>
        <begin position="178"/>
        <end position="194"/>
    </location>
</feature>
<dbReference type="SUPFAM" id="SSF144091">
    <property type="entry name" value="Rhomboid-like"/>
    <property type="match status" value="1"/>
</dbReference>
<evidence type="ECO:0000256" key="3">
    <source>
        <dbReference type="ARBA" id="ARBA00022692"/>
    </source>
</evidence>
<dbReference type="InterPro" id="IPR035952">
    <property type="entry name" value="Rhomboid-like_sf"/>
</dbReference>
<comment type="similarity">
    <text evidence="2">Belongs to the peptidase S54 family.</text>
</comment>
<keyword evidence="4" id="KW-0378">Hydrolase</keyword>
<dbReference type="EMBL" id="MSDO01000004">
    <property type="protein sequence ID" value="OLO05330.1"/>
    <property type="molecule type" value="Genomic_DNA"/>
</dbReference>
<feature type="transmembrane region" description="Helical" evidence="7">
    <location>
        <begin position="80"/>
        <end position="104"/>
    </location>
</feature>
<dbReference type="InterPro" id="IPR022764">
    <property type="entry name" value="Peptidase_S54_rhomboid_dom"/>
</dbReference>
<dbReference type="Proteomes" id="UP000186878">
    <property type="component" value="Unassembled WGS sequence"/>
</dbReference>
<dbReference type="OrthoDB" id="9778341at2"/>
<dbReference type="AlphaFoldDB" id="A0A1Q8SV87"/>
<protein>
    <submittedName>
        <fullName evidence="10">Rhomboid family intramembrane serine protease</fullName>
    </submittedName>
</protein>
<feature type="transmembrane region" description="Helical" evidence="7">
    <location>
        <begin position="261"/>
        <end position="277"/>
    </location>
</feature>
<comment type="caution">
    <text evidence="10">The sequence shown here is derived from an EMBL/GenBank/DDBJ whole genome shotgun (WGS) entry which is preliminary data.</text>
</comment>
<keyword evidence="5 7" id="KW-1133">Transmembrane helix</keyword>
<evidence type="ECO:0000256" key="5">
    <source>
        <dbReference type="ARBA" id="ARBA00022989"/>
    </source>
</evidence>
<proteinExistence type="inferred from homology"/>
<evidence type="ECO:0000256" key="7">
    <source>
        <dbReference type="SAM" id="Phobius"/>
    </source>
</evidence>
<keyword evidence="11" id="KW-1185">Reference proteome</keyword>
<gene>
    <name evidence="10" type="ORF">BTW07_04700</name>
</gene>
<dbReference type="GO" id="GO:0016020">
    <property type="term" value="C:membrane"/>
    <property type="evidence" value="ECO:0007669"/>
    <property type="project" value="UniProtKB-SubCell"/>
</dbReference>
<feature type="domain" description="Peptidase S54 rhomboid" evidence="8">
    <location>
        <begin position="137"/>
        <end position="278"/>
    </location>
</feature>
<dbReference type="RefSeq" id="WP_075569015.1">
    <property type="nucleotide sequence ID" value="NZ_MSDO01000004.1"/>
</dbReference>
<dbReference type="GO" id="GO:0006508">
    <property type="term" value="P:proteolysis"/>
    <property type="evidence" value="ECO:0007669"/>
    <property type="project" value="UniProtKB-KW"/>
</dbReference>
<name>A0A1Q8SV87_9GAMM</name>
<organism evidence="10 11">
    <name type="scientific">Salinicola socius</name>
    <dbReference type="NCBI Taxonomy" id="404433"/>
    <lineage>
        <taxon>Bacteria</taxon>
        <taxon>Pseudomonadati</taxon>
        <taxon>Pseudomonadota</taxon>
        <taxon>Gammaproteobacteria</taxon>
        <taxon>Oceanospirillales</taxon>
        <taxon>Halomonadaceae</taxon>
        <taxon>Salinicola</taxon>
    </lineage>
</organism>
<evidence type="ECO:0000313" key="11">
    <source>
        <dbReference type="Proteomes" id="UP000186878"/>
    </source>
</evidence>
<feature type="transmembrane region" description="Helical" evidence="7">
    <location>
        <begin position="146"/>
        <end position="166"/>
    </location>
</feature>
<dbReference type="Gene3D" id="1.20.1540.10">
    <property type="entry name" value="Rhomboid-like"/>
    <property type="match status" value="1"/>
</dbReference>
<dbReference type="Gene3D" id="3.30.70.2080">
    <property type="match status" value="1"/>
</dbReference>
<dbReference type="STRING" id="404433.BTW07_04700"/>
<comment type="subcellular location">
    <subcellularLocation>
        <location evidence="1">Membrane</location>
        <topology evidence="1">Multi-pass membrane protein</topology>
    </subcellularLocation>
</comment>
<dbReference type="InterPro" id="IPR031976">
    <property type="entry name" value="NRho"/>
</dbReference>
<evidence type="ECO:0000256" key="4">
    <source>
        <dbReference type="ARBA" id="ARBA00022801"/>
    </source>
</evidence>
<dbReference type="GO" id="GO:0004252">
    <property type="term" value="F:serine-type endopeptidase activity"/>
    <property type="evidence" value="ECO:0007669"/>
    <property type="project" value="InterPro"/>
</dbReference>